<feature type="active site" evidence="11">
    <location>
        <position position="291"/>
    </location>
</feature>
<evidence type="ECO:0000256" key="10">
    <source>
        <dbReference type="ARBA" id="ARBA00023306"/>
    </source>
</evidence>
<evidence type="ECO:0000256" key="2">
    <source>
        <dbReference type="ARBA" id="ARBA00006657"/>
    </source>
</evidence>
<evidence type="ECO:0000256" key="8">
    <source>
        <dbReference type="ARBA" id="ARBA00023125"/>
    </source>
</evidence>
<dbReference type="InterPro" id="IPR010998">
    <property type="entry name" value="Integrase_recombinase_N"/>
</dbReference>
<dbReference type="SUPFAM" id="SSF56349">
    <property type="entry name" value="DNA breaking-rejoining enzymes"/>
    <property type="match status" value="1"/>
</dbReference>
<reference evidence="14" key="1">
    <citation type="submission" date="2020-01" db="EMBL/GenBank/DDBJ databases">
        <authorList>
            <person name="Meier V. D."/>
            <person name="Meier V D."/>
        </authorList>
    </citation>
    <scope>NUCLEOTIDE SEQUENCE</scope>
    <source>
        <strain evidence="14">HLG_WM_MAG_09</strain>
    </source>
</reference>
<dbReference type="GO" id="GO:0007059">
    <property type="term" value="P:chromosome segregation"/>
    <property type="evidence" value="ECO:0007669"/>
    <property type="project" value="UniProtKB-UniRule"/>
</dbReference>
<keyword evidence="5 11" id="KW-0132">Cell division</keyword>
<evidence type="ECO:0000256" key="1">
    <source>
        <dbReference type="ARBA" id="ARBA00004496"/>
    </source>
</evidence>
<sequence length="327" mass="37488">MSGQSGVNELLESYQCHLSNEKHYSPLTVSAYMRDLQAFVAWLSGSSGLFPTHPPRKKPDAPLDHAEQNALLLQVKVHHVRAWLSKLHHAGLAVKTMQRKLSSLRRFYHWLLREDYVEANPVTGLSPLPKQQRLPETLTAEQIDYLLLVQPENPLEFRDCAMLELFYSSGLRLAELVGLNLVDLDLQQCVIRVLGKGNKQRDLPVGRQAMRALTEWLAVRSELCGAEEQALFVSQQHRRISARSVQLRLRYWQQERGLGQKLHPHKLRHSFASHMLESSGDLRAVQELLGHADISTTQIYTHLDFQHLANVYDQAHPRARRKKEDSE</sequence>
<dbReference type="InterPro" id="IPR050090">
    <property type="entry name" value="Tyrosine_recombinase_XerCD"/>
</dbReference>
<keyword evidence="9 11" id="KW-0233">DNA recombination</keyword>
<dbReference type="InterPro" id="IPR011010">
    <property type="entry name" value="DNA_brk_join_enz"/>
</dbReference>
<dbReference type="InterPro" id="IPR011931">
    <property type="entry name" value="Recomb_XerC"/>
</dbReference>
<keyword evidence="6 11" id="KW-0159">Chromosome partition</keyword>
<evidence type="ECO:0000259" key="13">
    <source>
        <dbReference type="PROSITE" id="PS51900"/>
    </source>
</evidence>
<dbReference type="GO" id="GO:0009037">
    <property type="term" value="F:tyrosine-based site-specific recombinase activity"/>
    <property type="evidence" value="ECO:0007669"/>
    <property type="project" value="UniProtKB-UniRule"/>
</dbReference>
<evidence type="ECO:0000256" key="6">
    <source>
        <dbReference type="ARBA" id="ARBA00022829"/>
    </source>
</evidence>
<comment type="similarity">
    <text evidence="2 11">Belongs to the 'phage' integrase family. XerC subfamily.</text>
</comment>
<dbReference type="PROSITE" id="PS51898">
    <property type="entry name" value="TYR_RECOMBINASE"/>
    <property type="match status" value="1"/>
</dbReference>
<dbReference type="InterPro" id="IPR013762">
    <property type="entry name" value="Integrase-like_cat_sf"/>
</dbReference>
<dbReference type="Gene3D" id="1.10.443.10">
    <property type="entry name" value="Intergrase catalytic core"/>
    <property type="match status" value="1"/>
</dbReference>
<comment type="subunit">
    <text evidence="11">Forms a cyclic heterotetrameric complex composed of two molecules of XerC and two molecules of XerD.</text>
</comment>
<feature type="active site" evidence="11">
    <location>
        <position position="268"/>
    </location>
</feature>
<comment type="subcellular location">
    <subcellularLocation>
        <location evidence="1 11">Cytoplasm</location>
    </subcellularLocation>
</comment>
<gene>
    <name evidence="11" type="primary">xerC</name>
    <name evidence="14" type="ORF">HELGO_WM21571</name>
</gene>
<organism evidence="14">
    <name type="scientific">uncultured Thiotrichaceae bacterium</name>
    <dbReference type="NCBI Taxonomy" id="298394"/>
    <lineage>
        <taxon>Bacteria</taxon>
        <taxon>Pseudomonadati</taxon>
        <taxon>Pseudomonadota</taxon>
        <taxon>Gammaproteobacteria</taxon>
        <taxon>Thiotrichales</taxon>
        <taxon>Thiotrichaceae</taxon>
        <taxon>environmental samples</taxon>
    </lineage>
</organism>
<dbReference type="Gene3D" id="1.10.150.130">
    <property type="match status" value="1"/>
</dbReference>
<feature type="active site" description="O-(3'-phospho-DNA)-tyrosine intermediate" evidence="11">
    <location>
        <position position="300"/>
    </location>
</feature>
<dbReference type="InterPro" id="IPR044068">
    <property type="entry name" value="CB"/>
</dbReference>
<evidence type="ECO:0000256" key="4">
    <source>
        <dbReference type="ARBA" id="ARBA00022490"/>
    </source>
</evidence>
<feature type="active site" evidence="11">
    <location>
        <position position="172"/>
    </location>
</feature>
<dbReference type="CDD" id="cd00798">
    <property type="entry name" value="INT_XerDC_C"/>
    <property type="match status" value="1"/>
</dbReference>
<dbReference type="Pfam" id="PF02899">
    <property type="entry name" value="Phage_int_SAM_1"/>
    <property type="match status" value="2"/>
</dbReference>
<keyword evidence="8 11" id="KW-0238">DNA-binding</keyword>
<evidence type="ECO:0000256" key="7">
    <source>
        <dbReference type="ARBA" id="ARBA00022908"/>
    </source>
</evidence>
<dbReference type="GO" id="GO:0003677">
    <property type="term" value="F:DNA binding"/>
    <property type="evidence" value="ECO:0007669"/>
    <property type="project" value="UniProtKB-UniRule"/>
</dbReference>
<dbReference type="InterPro" id="IPR002104">
    <property type="entry name" value="Integrase_catalytic"/>
</dbReference>
<keyword evidence="10 11" id="KW-0131">Cell cycle</keyword>
<feature type="domain" description="Tyr recombinase" evidence="12">
    <location>
        <begin position="133"/>
        <end position="313"/>
    </location>
</feature>
<dbReference type="PANTHER" id="PTHR30349">
    <property type="entry name" value="PHAGE INTEGRASE-RELATED"/>
    <property type="match status" value="1"/>
</dbReference>
<dbReference type="HAMAP" id="MF_01808">
    <property type="entry name" value="Recomb_XerC_XerD"/>
    <property type="match status" value="1"/>
</dbReference>
<comment type="function">
    <text evidence="11">Site-specific tyrosine recombinase, which acts by catalyzing the cutting and rejoining of the recombining DNA molecules. The XerC-XerD complex is essential to convert dimers of the bacterial chromosome into monomers to permit their segregation at cell division. It also contributes to the segregational stability of plasmids.</text>
</comment>
<dbReference type="NCBIfam" id="TIGR02224">
    <property type="entry name" value="recomb_XerC"/>
    <property type="match status" value="1"/>
</dbReference>
<dbReference type="Pfam" id="PF00589">
    <property type="entry name" value="Phage_integrase"/>
    <property type="match status" value="1"/>
</dbReference>
<evidence type="ECO:0000313" key="14">
    <source>
        <dbReference type="EMBL" id="CAA6829140.1"/>
    </source>
</evidence>
<protein>
    <recommendedName>
        <fullName evidence="3 11">Tyrosine recombinase XerC</fullName>
    </recommendedName>
</protein>
<dbReference type="EMBL" id="CACVAT010000499">
    <property type="protein sequence ID" value="CAA6829140.1"/>
    <property type="molecule type" value="Genomic_DNA"/>
</dbReference>
<feature type="active site" evidence="11">
    <location>
        <position position="265"/>
    </location>
</feature>
<evidence type="ECO:0000259" key="12">
    <source>
        <dbReference type="PROSITE" id="PS51898"/>
    </source>
</evidence>
<dbReference type="GO" id="GO:0006313">
    <property type="term" value="P:DNA transposition"/>
    <property type="evidence" value="ECO:0007669"/>
    <property type="project" value="UniProtKB-UniRule"/>
</dbReference>
<dbReference type="InterPro" id="IPR023009">
    <property type="entry name" value="Tyrosine_recombinase_XerC/XerD"/>
</dbReference>
<feature type="active site" evidence="11">
    <location>
        <position position="196"/>
    </location>
</feature>
<name>A0A6S6UKA2_9GAMM</name>
<keyword evidence="4 11" id="KW-0963">Cytoplasm</keyword>
<dbReference type="GO" id="GO:0005737">
    <property type="term" value="C:cytoplasm"/>
    <property type="evidence" value="ECO:0007669"/>
    <property type="project" value="UniProtKB-SubCell"/>
</dbReference>
<feature type="domain" description="Core-binding (CB)" evidence="13">
    <location>
        <begin position="5"/>
        <end position="112"/>
    </location>
</feature>
<evidence type="ECO:0000256" key="5">
    <source>
        <dbReference type="ARBA" id="ARBA00022618"/>
    </source>
</evidence>
<dbReference type="PANTHER" id="PTHR30349:SF81">
    <property type="entry name" value="TYROSINE RECOMBINASE XERC"/>
    <property type="match status" value="1"/>
</dbReference>
<dbReference type="AlphaFoldDB" id="A0A6S6UKA2"/>
<dbReference type="GO" id="GO:0051301">
    <property type="term" value="P:cell division"/>
    <property type="evidence" value="ECO:0007669"/>
    <property type="project" value="UniProtKB-UniRule"/>
</dbReference>
<dbReference type="PROSITE" id="PS51900">
    <property type="entry name" value="CB"/>
    <property type="match status" value="1"/>
</dbReference>
<keyword evidence="7 11" id="KW-0229">DNA integration</keyword>
<proteinExistence type="inferred from homology"/>
<evidence type="ECO:0000256" key="11">
    <source>
        <dbReference type="HAMAP-Rule" id="MF_01808"/>
    </source>
</evidence>
<evidence type="ECO:0000256" key="9">
    <source>
        <dbReference type="ARBA" id="ARBA00023172"/>
    </source>
</evidence>
<evidence type="ECO:0000256" key="3">
    <source>
        <dbReference type="ARBA" id="ARBA00015804"/>
    </source>
</evidence>
<accession>A0A6S6UKA2</accession>
<dbReference type="InterPro" id="IPR004107">
    <property type="entry name" value="Integrase_SAM-like_N"/>
</dbReference>